<keyword evidence="2" id="KW-0472">Membrane</keyword>
<keyword evidence="4" id="KW-1185">Reference proteome</keyword>
<keyword evidence="2" id="KW-0812">Transmembrane</keyword>
<dbReference type="InterPro" id="IPR009835">
    <property type="entry name" value="SrtB"/>
</dbReference>
<protein>
    <recommendedName>
        <fullName evidence="5">Class B sortase</fullName>
    </recommendedName>
</protein>
<dbReference type="eggNOG" id="COG4509">
    <property type="taxonomic scope" value="Bacteria"/>
</dbReference>
<dbReference type="SUPFAM" id="SSF63817">
    <property type="entry name" value="Sortase"/>
    <property type="match status" value="1"/>
</dbReference>
<dbReference type="Proteomes" id="UP000000370">
    <property type="component" value="Chromosome"/>
</dbReference>
<gene>
    <name evidence="3" type="ordered locus">Cphy_0567</name>
</gene>
<keyword evidence="1" id="KW-0378">Hydrolase</keyword>
<dbReference type="Gene3D" id="2.40.260.10">
    <property type="entry name" value="Sortase"/>
    <property type="match status" value="1"/>
</dbReference>
<sequence length="365" mass="42240">MGYKISARQKIDKIKATKFNSNQNMNDSKDNSIHNNKKLQLNKILHILSFIILMIGTYLLIDLLWISPMKSNNAMKKIQQIYEKSTPIPEDTIAPSIPKAIDDQVSSGKTSEIIPIEKFKQLLELNPDIKGWIQIEGTNINYPVLQSSKEEPEYYLTRNINKEEDRLGSLFLDTNTEIETPTQCLLIHGHNMTSTGNMFHELMKFNDMDFLINSPIIQFDTLYDVSLWKIFAVFKTNGSSAKEELFDYQRGSFEDSSDFLNFVYQIKVRSIYNIPVEISKEDQLLLLSTCSYELPNYRTVIVARKLRPGESKELSRESVTKNKTPLYPDSWYQQYGGIPPAITNFEEAQKNHDINWYQDFTNGTR</sequence>
<keyword evidence="2" id="KW-1133">Transmembrane helix</keyword>
<feature type="transmembrane region" description="Helical" evidence="2">
    <location>
        <begin position="44"/>
        <end position="66"/>
    </location>
</feature>
<dbReference type="OrthoDB" id="9806013at2"/>
<dbReference type="GO" id="GO:0016787">
    <property type="term" value="F:hydrolase activity"/>
    <property type="evidence" value="ECO:0007669"/>
    <property type="project" value="UniProtKB-KW"/>
</dbReference>
<evidence type="ECO:0000256" key="1">
    <source>
        <dbReference type="ARBA" id="ARBA00022801"/>
    </source>
</evidence>
<dbReference type="KEGG" id="cpy:Cphy_0567"/>
<dbReference type="CDD" id="cd05826">
    <property type="entry name" value="Sortase_B"/>
    <property type="match status" value="1"/>
</dbReference>
<dbReference type="RefSeq" id="WP_012198598.1">
    <property type="nucleotide sequence ID" value="NC_010001.1"/>
</dbReference>
<dbReference type="AlphaFoldDB" id="A9KIV5"/>
<evidence type="ECO:0008006" key="5">
    <source>
        <dbReference type="Google" id="ProtNLM"/>
    </source>
</evidence>
<reference evidence="4" key="1">
    <citation type="submission" date="2007-11" db="EMBL/GenBank/DDBJ databases">
        <title>Complete genome sequence of Clostridium phytofermentans ISDg.</title>
        <authorList>
            <person name="Leschine S.B."/>
            <person name="Warnick T.A."/>
            <person name="Blanchard J.L."/>
            <person name="Schnell D.J."/>
            <person name="Petit E.L."/>
            <person name="LaTouf W.G."/>
            <person name="Copeland A."/>
            <person name="Lucas S."/>
            <person name="Lapidus A."/>
            <person name="Barry K."/>
            <person name="Glavina del Rio T."/>
            <person name="Dalin E."/>
            <person name="Tice H."/>
            <person name="Pitluck S."/>
            <person name="Kiss H."/>
            <person name="Brettin T."/>
            <person name="Bruce D."/>
            <person name="Detter J.C."/>
            <person name="Han C."/>
            <person name="Kuske C."/>
            <person name="Schmutz J."/>
            <person name="Larimer F."/>
            <person name="Land M."/>
            <person name="Hauser L."/>
            <person name="Kyrpides N."/>
            <person name="Kim E.A."/>
            <person name="Richardson P."/>
        </authorList>
    </citation>
    <scope>NUCLEOTIDE SEQUENCE [LARGE SCALE GENOMIC DNA]</scope>
    <source>
        <strain evidence="4">ATCC 700394 / DSM 18823 / ISDg</strain>
    </source>
</reference>
<evidence type="ECO:0000256" key="2">
    <source>
        <dbReference type="SAM" id="Phobius"/>
    </source>
</evidence>
<dbReference type="EMBL" id="CP000885">
    <property type="protein sequence ID" value="ABX40954.1"/>
    <property type="molecule type" value="Genomic_DNA"/>
</dbReference>
<dbReference type="HOGENOM" id="CLU_034078_1_1_9"/>
<dbReference type="NCBIfam" id="TIGR03064">
    <property type="entry name" value="sortase_srtB"/>
    <property type="match status" value="1"/>
</dbReference>
<dbReference type="STRING" id="357809.Cphy_0567"/>
<dbReference type="Pfam" id="PF04203">
    <property type="entry name" value="Sortase"/>
    <property type="match status" value="1"/>
</dbReference>
<proteinExistence type="predicted"/>
<dbReference type="InterPro" id="IPR023365">
    <property type="entry name" value="Sortase_dom-sf"/>
</dbReference>
<accession>A9KIV5</accession>
<organism evidence="3 4">
    <name type="scientific">Lachnoclostridium phytofermentans (strain ATCC 700394 / DSM 18823 / ISDg)</name>
    <name type="common">Clostridium phytofermentans</name>
    <dbReference type="NCBI Taxonomy" id="357809"/>
    <lineage>
        <taxon>Bacteria</taxon>
        <taxon>Bacillati</taxon>
        <taxon>Bacillota</taxon>
        <taxon>Clostridia</taxon>
        <taxon>Lachnospirales</taxon>
        <taxon>Lachnospiraceae</taxon>
    </lineage>
</organism>
<name>A9KIV5_LACP7</name>
<evidence type="ECO:0000313" key="3">
    <source>
        <dbReference type="EMBL" id="ABX40954.1"/>
    </source>
</evidence>
<dbReference type="InterPro" id="IPR005754">
    <property type="entry name" value="Sortase"/>
</dbReference>
<evidence type="ECO:0000313" key="4">
    <source>
        <dbReference type="Proteomes" id="UP000000370"/>
    </source>
</evidence>